<evidence type="ECO:0000313" key="10">
    <source>
        <dbReference type="Proteomes" id="UP001231189"/>
    </source>
</evidence>
<accession>A0AAD8SYC3</accession>
<keyword evidence="4" id="KW-0804">Transcription</keyword>
<dbReference type="SUPFAM" id="SSF118290">
    <property type="entry name" value="WRKY DNA-binding domain"/>
    <property type="match status" value="1"/>
</dbReference>
<name>A0AAD8SYC3_LOLMU</name>
<evidence type="ECO:0000313" key="9">
    <source>
        <dbReference type="EMBL" id="KAK1666152.1"/>
    </source>
</evidence>
<dbReference type="Proteomes" id="UP001231189">
    <property type="component" value="Unassembled WGS sequence"/>
</dbReference>
<comment type="subcellular location">
    <subcellularLocation>
        <location evidence="1">Nucleus</location>
    </subcellularLocation>
</comment>
<sequence length="349" mass="37214">MNAGSPDIRPSEGEVRGAWKCLMEGSSSSDRYMERCALATELAQVLDTVRQLEAQMGVKGVADDGGERCRALVSSMRSSVDRSIHIAMSSCCTPGAPGPGSPPSAEGSPRSGGSDQGADSRCRGAIANAAGQCKKRKALPKWSTQVRVNTVQDVGPLDDGFSWRKYGQKDILGAKYPRAYFRCTYRHTQSCHASKQVQRADGDPLLFDVVYHGNHTCAQCNSLQRPRHAGGGEQWQPQPTGGQELSSIIPVGMKDEGLAKGLLDTPFSFQSKLAGAAETGGGGAPNNSDFPAGGAFTASPFVSPATSEHQVVRNVPDVELTSTTDSQMADMEFMLQLADADFLDNSRYF</sequence>
<dbReference type="InterPro" id="IPR036576">
    <property type="entry name" value="WRKY_dom_sf"/>
</dbReference>
<dbReference type="GO" id="GO:0042542">
    <property type="term" value="P:response to hydrogen peroxide"/>
    <property type="evidence" value="ECO:0007669"/>
    <property type="project" value="UniProtKB-ARBA"/>
</dbReference>
<keyword evidence="3" id="KW-0238">DNA-binding</keyword>
<dbReference type="PANTHER" id="PTHR32096">
    <property type="entry name" value="WRKY TRANSCRIPTION FACTOR 30-RELATED-RELATED"/>
    <property type="match status" value="1"/>
</dbReference>
<dbReference type="InterPro" id="IPR044810">
    <property type="entry name" value="WRKY_plant"/>
</dbReference>
<evidence type="ECO:0000256" key="4">
    <source>
        <dbReference type="ARBA" id="ARBA00023163"/>
    </source>
</evidence>
<keyword evidence="10" id="KW-1185">Reference proteome</keyword>
<evidence type="ECO:0000256" key="5">
    <source>
        <dbReference type="ARBA" id="ARBA00023242"/>
    </source>
</evidence>
<dbReference type="GO" id="GO:0010193">
    <property type="term" value="P:response to ozone"/>
    <property type="evidence" value="ECO:0007669"/>
    <property type="project" value="UniProtKB-ARBA"/>
</dbReference>
<evidence type="ECO:0000259" key="8">
    <source>
        <dbReference type="PROSITE" id="PS50811"/>
    </source>
</evidence>
<dbReference type="EMBL" id="JAUUTY010000003">
    <property type="protein sequence ID" value="KAK1666152.1"/>
    <property type="molecule type" value="Genomic_DNA"/>
</dbReference>
<keyword evidence="5" id="KW-0539">Nucleus</keyword>
<organism evidence="9 10">
    <name type="scientific">Lolium multiflorum</name>
    <name type="common">Italian ryegrass</name>
    <name type="synonym">Lolium perenne subsp. multiflorum</name>
    <dbReference type="NCBI Taxonomy" id="4521"/>
    <lineage>
        <taxon>Eukaryota</taxon>
        <taxon>Viridiplantae</taxon>
        <taxon>Streptophyta</taxon>
        <taxon>Embryophyta</taxon>
        <taxon>Tracheophyta</taxon>
        <taxon>Spermatophyta</taxon>
        <taxon>Magnoliopsida</taxon>
        <taxon>Liliopsida</taxon>
        <taxon>Poales</taxon>
        <taxon>Poaceae</taxon>
        <taxon>BOP clade</taxon>
        <taxon>Pooideae</taxon>
        <taxon>Poodae</taxon>
        <taxon>Poeae</taxon>
        <taxon>Poeae Chloroplast Group 2 (Poeae type)</taxon>
        <taxon>Loliodinae</taxon>
        <taxon>Loliinae</taxon>
        <taxon>Lolium</taxon>
    </lineage>
</organism>
<evidence type="ECO:0000256" key="3">
    <source>
        <dbReference type="ARBA" id="ARBA00023125"/>
    </source>
</evidence>
<dbReference type="GO" id="GO:0010150">
    <property type="term" value="P:leaf senescence"/>
    <property type="evidence" value="ECO:0007669"/>
    <property type="project" value="UniProtKB-ARBA"/>
</dbReference>
<proteinExistence type="inferred from homology"/>
<evidence type="ECO:0000256" key="2">
    <source>
        <dbReference type="ARBA" id="ARBA00023015"/>
    </source>
</evidence>
<evidence type="ECO:0000256" key="1">
    <source>
        <dbReference type="ARBA" id="ARBA00004123"/>
    </source>
</evidence>
<evidence type="ECO:0000256" key="6">
    <source>
        <dbReference type="ARBA" id="ARBA00060850"/>
    </source>
</evidence>
<comment type="similarity">
    <text evidence="6">Belongs to the WRKY group III family.</text>
</comment>
<dbReference type="GO" id="GO:0000976">
    <property type="term" value="F:transcription cis-regulatory region binding"/>
    <property type="evidence" value="ECO:0007669"/>
    <property type="project" value="TreeGrafter"/>
</dbReference>
<dbReference type="GO" id="GO:0005634">
    <property type="term" value="C:nucleus"/>
    <property type="evidence" value="ECO:0007669"/>
    <property type="project" value="UniProtKB-SubCell"/>
</dbReference>
<dbReference type="GO" id="GO:0009751">
    <property type="term" value="P:response to salicylic acid"/>
    <property type="evidence" value="ECO:0007669"/>
    <property type="project" value="UniProtKB-ARBA"/>
</dbReference>
<dbReference type="Gene3D" id="2.20.25.80">
    <property type="entry name" value="WRKY domain"/>
    <property type="match status" value="1"/>
</dbReference>
<dbReference type="SMART" id="SM00774">
    <property type="entry name" value="WRKY"/>
    <property type="match status" value="1"/>
</dbReference>
<keyword evidence="2" id="KW-0805">Transcription regulation</keyword>
<dbReference type="Pfam" id="PF03106">
    <property type="entry name" value="WRKY"/>
    <property type="match status" value="1"/>
</dbReference>
<feature type="region of interest" description="Disordered" evidence="7">
    <location>
        <begin position="91"/>
        <end position="121"/>
    </location>
</feature>
<gene>
    <name evidence="9" type="ORF">QYE76_054311</name>
</gene>
<dbReference type="GO" id="GO:0003700">
    <property type="term" value="F:DNA-binding transcription factor activity"/>
    <property type="evidence" value="ECO:0007669"/>
    <property type="project" value="InterPro"/>
</dbReference>
<reference evidence="9" key="1">
    <citation type="submission" date="2023-07" db="EMBL/GenBank/DDBJ databases">
        <title>A chromosome-level genome assembly of Lolium multiflorum.</title>
        <authorList>
            <person name="Chen Y."/>
            <person name="Copetti D."/>
            <person name="Kolliker R."/>
            <person name="Studer B."/>
        </authorList>
    </citation>
    <scope>NUCLEOTIDE SEQUENCE</scope>
    <source>
        <strain evidence="9">02402/16</strain>
        <tissue evidence="9">Leaf</tissue>
    </source>
</reference>
<dbReference type="InterPro" id="IPR003657">
    <property type="entry name" value="WRKY_dom"/>
</dbReference>
<dbReference type="AlphaFoldDB" id="A0AAD8SYC3"/>
<dbReference type="PROSITE" id="PS50811">
    <property type="entry name" value="WRKY"/>
    <property type="match status" value="1"/>
</dbReference>
<feature type="domain" description="WRKY" evidence="8">
    <location>
        <begin position="152"/>
        <end position="215"/>
    </location>
</feature>
<comment type="caution">
    <text evidence="9">The sequence shown here is derived from an EMBL/GenBank/DDBJ whole genome shotgun (WGS) entry which is preliminary data.</text>
</comment>
<dbReference type="FunFam" id="2.20.25.80:FF:000009">
    <property type="entry name" value="WRKY transcription factor 53"/>
    <property type="match status" value="1"/>
</dbReference>
<evidence type="ECO:0000256" key="7">
    <source>
        <dbReference type="SAM" id="MobiDB-lite"/>
    </source>
</evidence>
<feature type="compositionally biased region" description="Low complexity" evidence="7">
    <location>
        <begin position="103"/>
        <end position="113"/>
    </location>
</feature>
<protein>
    <recommendedName>
        <fullName evidence="8">WRKY domain-containing protein</fullName>
    </recommendedName>
</protein>
<dbReference type="PANTHER" id="PTHR32096:SF151">
    <property type="entry name" value="OS01G0656400 PROTEIN"/>
    <property type="match status" value="1"/>
</dbReference>